<feature type="non-terminal residue" evidence="1">
    <location>
        <position position="1"/>
    </location>
</feature>
<evidence type="ECO:0000313" key="2">
    <source>
        <dbReference type="Proteomes" id="UP000257109"/>
    </source>
</evidence>
<dbReference type="Proteomes" id="UP000257109">
    <property type="component" value="Unassembled WGS sequence"/>
</dbReference>
<reference evidence="1" key="1">
    <citation type="submission" date="2018-05" db="EMBL/GenBank/DDBJ databases">
        <title>Draft genome of Mucuna pruriens seed.</title>
        <authorList>
            <person name="Nnadi N.E."/>
            <person name="Vos R."/>
            <person name="Hasami M.H."/>
            <person name="Devisetty U.K."/>
            <person name="Aguiy J.C."/>
        </authorList>
    </citation>
    <scope>NUCLEOTIDE SEQUENCE [LARGE SCALE GENOMIC DNA]</scope>
    <source>
        <strain evidence="1">JCA_2017</strain>
    </source>
</reference>
<protein>
    <submittedName>
        <fullName evidence="1">Uncharacterized protein</fullName>
    </submittedName>
</protein>
<organism evidence="1 2">
    <name type="scientific">Mucuna pruriens</name>
    <name type="common">Velvet bean</name>
    <name type="synonym">Dolichos pruriens</name>
    <dbReference type="NCBI Taxonomy" id="157652"/>
    <lineage>
        <taxon>Eukaryota</taxon>
        <taxon>Viridiplantae</taxon>
        <taxon>Streptophyta</taxon>
        <taxon>Embryophyta</taxon>
        <taxon>Tracheophyta</taxon>
        <taxon>Spermatophyta</taxon>
        <taxon>Magnoliopsida</taxon>
        <taxon>eudicotyledons</taxon>
        <taxon>Gunneridae</taxon>
        <taxon>Pentapetalae</taxon>
        <taxon>rosids</taxon>
        <taxon>fabids</taxon>
        <taxon>Fabales</taxon>
        <taxon>Fabaceae</taxon>
        <taxon>Papilionoideae</taxon>
        <taxon>50 kb inversion clade</taxon>
        <taxon>NPAAA clade</taxon>
        <taxon>indigoferoid/millettioid clade</taxon>
        <taxon>Phaseoleae</taxon>
        <taxon>Mucuna</taxon>
    </lineage>
</organism>
<dbReference type="EMBL" id="QJKJ01000591">
    <property type="protein sequence ID" value="RDY11729.1"/>
    <property type="molecule type" value="Genomic_DNA"/>
</dbReference>
<keyword evidence="2" id="KW-1185">Reference proteome</keyword>
<evidence type="ECO:0000313" key="1">
    <source>
        <dbReference type="EMBL" id="RDY11729.1"/>
    </source>
</evidence>
<gene>
    <name evidence="1" type="ORF">CR513_03558</name>
</gene>
<proteinExistence type="predicted"/>
<dbReference type="AlphaFoldDB" id="A0A371I9M2"/>
<name>A0A371I9M2_MUCPR</name>
<accession>A0A371I9M2</accession>
<comment type="caution">
    <text evidence="1">The sequence shown here is derived from an EMBL/GenBank/DDBJ whole genome shotgun (WGS) entry which is preliminary data.</text>
</comment>
<sequence length="165" mass="18759">MGHSIYLKYSIKEHKMKKGVMFHKIIYSSFDAYLGGHNQGAQEDLDEEKTLVLEGPMTRGRLKRIQEEPFSLLKQLLAEKLFFGNCLSLGLDCRSKGASIGNHRFQSSLNAWIQEEEKDDDAIKKDVNTFRLTLCEVLFLCTVMGSAKALLVHSKILLFNYAPKT</sequence>